<keyword evidence="3" id="KW-1185">Reference proteome</keyword>
<proteinExistence type="predicted"/>
<gene>
    <name evidence="2" type="ordered locus">Mlg_2488</name>
</gene>
<dbReference type="RefSeq" id="WP_011630221.1">
    <property type="nucleotide sequence ID" value="NC_008340.1"/>
</dbReference>
<dbReference type="Pfam" id="PF08668">
    <property type="entry name" value="HDOD"/>
    <property type="match status" value="1"/>
</dbReference>
<dbReference type="HOGENOM" id="CLU_048246_4_0_6"/>
<dbReference type="OrthoDB" id="9770715at2"/>
<sequence>MSTSALESLQDHDTLPPLPYVAHEILLAANREEPDIAEVSDKLAREPGLSARVVAMANSAFFAGQQPLYSIQHAIMRLGLVRVRVLAASVLLNKLFDPGRCPAFSAPRYWHDAIATSYTATRLAPHLAPSDTADAAYISGLLHNIGLLLLVHFFPGPMNEVLGEYGRRPEQSLVALTRSALGCDHGEAGRLLLKAWELPEPVVAVASHFHSPHYRGEHAELVHLVRHAAEWHEAGFELPEAHPLNRALPAAVRATEARHCQRETERLAAFARLLA</sequence>
<dbReference type="PANTHER" id="PTHR33525">
    <property type="match status" value="1"/>
</dbReference>
<dbReference type="EMBL" id="CP000453">
    <property type="protein sequence ID" value="ABI57828.1"/>
    <property type="molecule type" value="Genomic_DNA"/>
</dbReference>
<feature type="domain" description="HDOD" evidence="1">
    <location>
        <begin position="15"/>
        <end position="212"/>
    </location>
</feature>
<dbReference type="eggNOG" id="COG1639">
    <property type="taxonomic scope" value="Bacteria"/>
</dbReference>
<dbReference type="SUPFAM" id="SSF109604">
    <property type="entry name" value="HD-domain/PDEase-like"/>
    <property type="match status" value="1"/>
</dbReference>
<dbReference type="InterPro" id="IPR013976">
    <property type="entry name" value="HDOD"/>
</dbReference>
<evidence type="ECO:0000313" key="3">
    <source>
        <dbReference type="Proteomes" id="UP000001962"/>
    </source>
</evidence>
<dbReference type="InterPro" id="IPR052340">
    <property type="entry name" value="RNase_Y/CdgJ"/>
</dbReference>
<evidence type="ECO:0000313" key="2">
    <source>
        <dbReference type="EMBL" id="ABI57828.1"/>
    </source>
</evidence>
<dbReference type="KEGG" id="aeh:Mlg_2488"/>
<reference evidence="3" key="1">
    <citation type="submission" date="2006-08" db="EMBL/GenBank/DDBJ databases">
        <title>Complete sequence of Alkalilimnicola ehrilichei MLHE-1.</title>
        <authorList>
            <person name="Copeland A."/>
            <person name="Lucas S."/>
            <person name="Lapidus A."/>
            <person name="Barry K."/>
            <person name="Detter J.C."/>
            <person name="Glavina del Rio T."/>
            <person name="Hammon N."/>
            <person name="Israni S."/>
            <person name="Dalin E."/>
            <person name="Tice H."/>
            <person name="Pitluck S."/>
            <person name="Sims D."/>
            <person name="Brettin T."/>
            <person name="Bruce D."/>
            <person name="Han C."/>
            <person name="Tapia R."/>
            <person name="Gilna P."/>
            <person name="Schmutz J."/>
            <person name="Larimer F."/>
            <person name="Land M."/>
            <person name="Hauser L."/>
            <person name="Kyrpides N."/>
            <person name="Mikhailova N."/>
            <person name="Oremland R.S."/>
            <person name="Hoeft S.E."/>
            <person name="Switzer-Blum J."/>
            <person name="Kulp T."/>
            <person name="King G."/>
            <person name="Tabita R."/>
            <person name="Witte B."/>
            <person name="Santini J.M."/>
            <person name="Basu P."/>
            <person name="Hollibaugh J.T."/>
            <person name="Xie G."/>
            <person name="Stolz J.F."/>
            <person name="Richardson P."/>
        </authorList>
    </citation>
    <scope>NUCLEOTIDE SEQUENCE [LARGE SCALE GENOMIC DNA]</scope>
    <source>
        <strain evidence="3">ATCC BAA-1101 / DSM 17681 / MLHE-1</strain>
    </source>
</reference>
<accession>Q0A5Q9</accession>
<dbReference type="PROSITE" id="PS51833">
    <property type="entry name" value="HDOD"/>
    <property type="match status" value="1"/>
</dbReference>
<evidence type="ECO:0000259" key="1">
    <source>
        <dbReference type="PROSITE" id="PS51833"/>
    </source>
</evidence>
<dbReference type="Gene3D" id="1.10.3210.10">
    <property type="entry name" value="Hypothetical protein af1432"/>
    <property type="match status" value="1"/>
</dbReference>
<name>Q0A5Q9_ALKEH</name>
<dbReference type="Proteomes" id="UP000001962">
    <property type="component" value="Chromosome"/>
</dbReference>
<protein>
    <submittedName>
        <fullName evidence="2">Putative signal transduction protein</fullName>
    </submittedName>
</protein>
<dbReference type="AlphaFoldDB" id="Q0A5Q9"/>
<dbReference type="PANTHER" id="PTHR33525:SF4">
    <property type="entry name" value="CYCLIC DI-GMP PHOSPHODIESTERASE CDGJ"/>
    <property type="match status" value="1"/>
</dbReference>
<organism evidence="2 3">
    <name type="scientific">Alkalilimnicola ehrlichii (strain ATCC BAA-1101 / DSM 17681 / MLHE-1)</name>
    <dbReference type="NCBI Taxonomy" id="187272"/>
    <lineage>
        <taxon>Bacteria</taxon>
        <taxon>Pseudomonadati</taxon>
        <taxon>Pseudomonadota</taxon>
        <taxon>Gammaproteobacteria</taxon>
        <taxon>Chromatiales</taxon>
        <taxon>Ectothiorhodospiraceae</taxon>
        <taxon>Alkalilimnicola</taxon>
    </lineage>
</organism>